<accession>A0A8J7IQ01</accession>
<evidence type="ECO:0000313" key="3">
    <source>
        <dbReference type="EMBL" id="MBJ6368907.1"/>
    </source>
</evidence>
<dbReference type="InterPro" id="IPR051478">
    <property type="entry name" value="Beta-lactamase-like_AB/R"/>
</dbReference>
<sequence length="443" mass="49627">MQRFRILVKPTLLILATFILTLSVIEYASVPKAKVETPTTTSKTPLVDLHKLQLYRSQQQELKTAIRAYFDKAIAKGEIVGAGVSIVKSDSIIISDGFGKRNINLNEKVNKETIFRLGSLSKGFAGILAASFKNEGILDWNDKVCDYIPEFQLGDKTNTDKVTLANILSHTSGTPYHSYTNLVEAGLPLNDIAKRFKNISPISKPGLMYSYQNAVFALCGEVMHKVTGKEISTSLEDRFFKPLGMETICMDHETLSHAKNIAMPHIKTRKHWKPIKLTNKYYNAIAAGGINASALDMAKWMRFLLGHNPEIMDKSALKEAFTPFVEIKGRSKYYQRWPGHLKSFYGFGWRIHTFVEKDTNEEKTILHHGGSVNDFRNEIALYPESDLGICVLLNSHSRIASKVIPDLHDIVKTVLKLNTPINSSQKLTSVSDSLLNKKIGSIQ</sequence>
<name>A0A8J7IQ01_9FLAO</name>
<dbReference type="InterPro" id="IPR012338">
    <property type="entry name" value="Beta-lactam/transpept-like"/>
</dbReference>
<dbReference type="PANTHER" id="PTHR22935:SF95">
    <property type="entry name" value="BETA-LACTAMASE-LIKE 1-RELATED"/>
    <property type="match status" value="1"/>
</dbReference>
<proteinExistence type="inferred from homology"/>
<dbReference type="SUPFAM" id="SSF56601">
    <property type="entry name" value="beta-lactamase/transpeptidase-like"/>
    <property type="match status" value="1"/>
</dbReference>
<reference evidence="3" key="1">
    <citation type="submission" date="2020-12" db="EMBL/GenBank/DDBJ databases">
        <title>Snuella sp. nov., isolated from sediment in Incheon.</title>
        <authorList>
            <person name="Kim W."/>
        </authorList>
    </citation>
    <scope>NUCLEOTIDE SEQUENCE</scope>
    <source>
        <strain evidence="3">CAU 1569</strain>
    </source>
</reference>
<dbReference type="Proteomes" id="UP000610931">
    <property type="component" value="Unassembled WGS sequence"/>
</dbReference>
<dbReference type="Pfam" id="PF00144">
    <property type="entry name" value="Beta-lactamase"/>
    <property type="match status" value="1"/>
</dbReference>
<comment type="similarity">
    <text evidence="1">Belongs to the beta-lactamase family.</text>
</comment>
<dbReference type="RefSeq" id="WP_199115669.1">
    <property type="nucleotide sequence ID" value="NZ_JAELVQ010000017.1"/>
</dbReference>
<feature type="domain" description="Beta-lactamase-related" evidence="2">
    <location>
        <begin position="67"/>
        <end position="398"/>
    </location>
</feature>
<gene>
    <name evidence="3" type="ORF">JF259_12490</name>
</gene>
<dbReference type="AlphaFoldDB" id="A0A8J7IQ01"/>
<evidence type="ECO:0000259" key="2">
    <source>
        <dbReference type="Pfam" id="PF00144"/>
    </source>
</evidence>
<comment type="caution">
    <text evidence="3">The sequence shown here is derived from an EMBL/GenBank/DDBJ whole genome shotgun (WGS) entry which is preliminary data.</text>
</comment>
<organism evidence="3 4">
    <name type="scientific">Snuella sedimenti</name>
    <dbReference type="NCBI Taxonomy" id="2798802"/>
    <lineage>
        <taxon>Bacteria</taxon>
        <taxon>Pseudomonadati</taxon>
        <taxon>Bacteroidota</taxon>
        <taxon>Flavobacteriia</taxon>
        <taxon>Flavobacteriales</taxon>
        <taxon>Flavobacteriaceae</taxon>
        <taxon>Snuella</taxon>
    </lineage>
</organism>
<keyword evidence="4" id="KW-1185">Reference proteome</keyword>
<evidence type="ECO:0000256" key="1">
    <source>
        <dbReference type="ARBA" id="ARBA00038473"/>
    </source>
</evidence>
<dbReference type="Gene3D" id="3.40.710.10">
    <property type="entry name" value="DD-peptidase/beta-lactamase superfamily"/>
    <property type="match status" value="1"/>
</dbReference>
<dbReference type="InterPro" id="IPR001466">
    <property type="entry name" value="Beta-lactam-related"/>
</dbReference>
<dbReference type="EMBL" id="JAELVQ010000017">
    <property type="protein sequence ID" value="MBJ6368907.1"/>
    <property type="molecule type" value="Genomic_DNA"/>
</dbReference>
<protein>
    <submittedName>
        <fullName evidence="3">Beta-lactamase family protein</fullName>
    </submittedName>
</protein>
<dbReference type="PANTHER" id="PTHR22935">
    <property type="entry name" value="PENICILLIN-BINDING PROTEIN"/>
    <property type="match status" value="1"/>
</dbReference>
<evidence type="ECO:0000313" key="4">
    <source>
        <dbReference type="Proteomes" id="UP000610931"/>
    </source>
</evidence>